<proteinExistence type="predicted"/>
<comment type="caution">
    <text evidence="1">The sequence shown here is derived from an EMBL/GenBank/DDBJ whole genome shotgun (WGS) entry which is preliminary data.</text>
</comment>
<dbReference type="OrthoDB" id="3893071at2759"/>
<sequence>MAKRPSLSQASRWMISARSSFFRDLFSVPQPPGAPLSDGCLLIELPDKAAEVAHFLRAIFDSGSFEKPSNSEPCTVPVRRIAAVLRLAHKYDVSYLRRRALLHASIIYPRSYEIAKHTAGFTPPITTLSLTLVRRSALNGCSPSPMSAARASVLKLSSTAVPIATTVRATSSPRRPSANAYWPFALSSGVQTNASQRCFCRRMLLVSIRPYATQRATPSPLPCSRKRPQLCTICLASYGFRCVRRSARRAIAPWDELDKRREEDIGTD</sequence>
<reference evidence="1 2" key="1">
    <citation type="journal article" date="2019" name="New Phytol.">
        <title>Comparative genomics reveals unique wood-decay strategies and fruiting body development in the Schizophyllaceae.</title>
        <authorList>
            <person name="Almasi E."/>
            <person name="Sahu N."/>
            <person name="Krizsan K."/>
            <person name="Balint B."/>
            <person name="Kovacs G.M."/>
            <person name="Kiss B."/>
            <person name="Cseklye J."/>
            <person name="Drula E."/>
            <person name="Henrissat B."/>
            <person name="Nagy I."/>
            <person name="Chovatia M."/>
            <person name="Adam C."/>
            <person name="LaButti K."/>
            <person name="Lipzen A."/>
            <person name="Riley R."/>
            <person name="Grigoriev I.V."/>
            <person name="Nagy L.G."/>
        </authorList>
    </citation>
    <scope>NUCLEOTIDE SEQUENCE [LARGE SCALE GENOMIC DNA]</scope>
    <source>
        <strain evidence="1 2">NL-1724</strain>
    </source>
</reference>
<protein>
    <recommendedName>
        <fullName evidence="3">BTB domain-containing protein</fullName>
    </recommendedName>
</protein>
<dbReference type="STRING" id="97359.A0A550CWS3"/>
<dbReference type="Proteomes" id="UP000320762">
    <property type="component" value="Unassembled WGS sequence"/>
</dbReference>
<evidence type="ECO:0000313" key="1">
    <source>
        <dbReference type="EMBL" id="TRM69237.1"/>
    </source>
</evidence>
<accession>A0A550CWS3</accession>
<keyword evidence="2" id="KW-1185">Reference proteome</keyword>
<evidence type="ECO:0000313" key="2">
    <source>
        <dbReference type="Proteomes" id="UP000320762"/>
    </source>
</evidence>
<dbReference type="EMBL" id="VDMD01000001">
    <property type="protein sequence ID" value="TRM69237.1"/>
    <property type="molecule type" value="Genomic_DNA"/>
</dbReference>
<evidence type="ECO:0008006" key="3">
    <source>
        <dbReference type="Google" id="ProtNLM"/>
    </source>
</evidence>
<dbReference type="AlphaFoldDB" id="A0A550CWS3"/>
<name>A0A550CWS3_9AGAR</name>
<organism evidence="1 2">
    <name type="scientific">Schizophyllum amplum</name>
    <dbReference type="NCBI Taxonomy" id="97359"/>
    <lineage>
        <taxon>Eukaryota</taxon>
        <taxon>Fungi</taxon>
        <taxon>Dikarya</taxon>
        <taxon>Basidiomycota</taxon>
        <taxon>Agaricomycotina</taxon>
        <taxon>Agaricomycetes</taxon>
        <taxon>Agaricomycetidae</taxon>
        <taxon>Agaricales</taxon>
        <taxon>Schizophyllaceae</taxon>
        <taxon>Schizophyllum</taxon>
    </lineage>
</organism>
<gene>
    <name evidence="1" type="ORF">BD626DRAFT_473420</name>
</gene>